<dbReference type="Proteomes" id="UP001265746">
    <property type="component" value="Unassembled WGS sequence"/>
</dbReference>
<evidence type="ECO:0000313" key="2">
    <source>
        <dbReference type="Proteomes" id="UP001265746"/>
    </source>
</evidence>
<evidence type="ECO:0000313" key="1">
    <source>
        <dbReference type="EMBL" id="KAK2602606.1"/>
    </source>
</evidence>
<sequence length="877" mass="99359">MPRVLFSTRQSHQGIPKVIWALPRVLRVSSQHDEPRLVLAFVRRASSLAFSSPAYSQLPASAKKVRKAADVIAVEGHNNVPEDEVTLFSQDLKEGIAETVSRKRALSESRSIDVEYPGPGSHLYGKWRSLSLDHERLLIESDINASDSRLVRLIDQPGNESDIELWSCLLEFCHRWMGRDGVIMIWQAISKRRNLYQVDGALPKAFWGSILNAAVTSDAFLREVVSYGEWLLECHGNPWPQLYTTVMSFMLANRPKAEVLRWHIILTPSFGPGEVEFVNMLKRFITDPDPKLQQTLQSLYMWSVYRKLYDILIPHLYDKGHANLAILWRRLLIAHGDTPASLAARPFLRYLGAYFPQTSLSEEELSIAGLVPQSQKGSKSGTVSQSLRAQTAINGQNLSYLVNRVHGETFGIREKPYNDKLGSKWFASTWVPLDFAVSVIYTMGVHNIGPLSLQSIALRENDAQGVLHRLDQLHQLKIQLPDTNYVAAIRHYAMVGDNEALSELLHCDIHPDVFDDEVAQKELLNQCLSTEDWDTYQLVLKTRLAVTSHSVSISSDKVLQSCARQGNGAMALSLLQGMCSRDLQPTSMTSHMLSSLVLQSLSPHAKVRNGRHHIDLQVSLCRQLATTRFPPAVEAWQTLLYRLGREYRLVDLERLSLDILRLFVNYAKSDKPMWVSHMADIPQILRFESPYQHFQKLPRDLDVNHEGHPLRQIFDKNMQSSIVRWGFSHTRYGHEAESTAITILHGEEGESVDPADFHFARGIRLLAMLRDQGLNIPYMTVRKQAILRLVDLYRGGGEASYEWVGGNARLKIKRAKNSLSLSEAKKLCDMAWGREVVPSLPELMTALEKAMRADKLNDIQARLRALEDWPSETSHGR</sequence>
<keyword evidence="2" id="KW-1185">Reference proteome</keyword>
<name>A0AAD9S8Z2_PHOAM</name>
<organism evidence="1 2">
    <name type="scientific">Phomopsis amygdali</name>
    <name type="common">Fusicoccum amygdali</name>
    <dbReference type="NCBI Taxonomy" id="1214568"/>
    <lineage>
        <taxon>Eukaryota</taxon>
        <taxon>Fungi</taxon>
        <taxon>Dikarya</taxon>
        <taxon>Ascomycota</taxon>
        <taxon>Pezizomycotina</taxon>
        <taxon>Sordariomycetes</taxon>
        <taxon>Sordariomycetidae</taxon>
        <taxon>Diaporthales</taxon>
        <taxon>Diaporthaceae</taxon>
        <taxon>Diaporthe</taxon>
    </lineage>
</organism>
<dbReference type="EMBL" id="JAUJFL010000005">
    <property type="protein sequence ID" value="KAK2602606.1"/>
    <property type="molecule type" value="Genomic_DNA"/>
</dbReference>
<comment type="caution">
    <text evidence="1">The sequence shown here is derived from an EMBL/GenBank/DDBJ whole genome shotgun (WGS) entry which is preliminary data.</text>
</comment>
<dbReference type="AlphaFoldDB" id="A0AAD9S8Z2"/>
<gene>
    <name evidence="1" type="ORF">N8I77_009124</name>
</gene>
<accession>A0AAD9S8Z2</accession>
<protein>
    <submittedName>
        <fullName evidence="1">Uncharacterized protein</fullName>
    </submittedName>
</protein>
<reference evidence="1" key="1">
    <citation type="submission" date="2023-06" db="EMBL/GenBank/DDBJ databases">
        <authorList>
            <person name="Noh H."/>
        </authorList>
    </citation>
    <scope>NUCLEOTIDE SEQUENCE</scope>
    <source>
        <strain evidence="1">DUCC20226</strain>
    </source>
</reference>
<proteinExistence type="predicted"/>